<feature type="domain" description="Lysozyme inhibitor LprI-like N-terminal" evidence="1">
    <location>
        <begin position="66"/>
        <end position="142"/>
    </location>
</feature>
<dbReference type="AlphaFoldDB" id="A0A250KPQ1"/>
<proteinExistence type="predicted"/>
<dbReference type="Pfam" id="PF07007">
    <property type="entry name" value="LprI"/>
    <property type="match status" value="1"/>
</dbReference>
<dbReference type="InterPro" id="IPR052755">
    <property type="entry name" value="Lysozyme_Inhibitor_LprI"/>
</dbReference>
<dbReference type="Pfam" id="PF09906">
    <property type="entry name" value="DUF2135"/>
    <property type="match status" value="1"/>
</dbReference>
<organism evidence="3 4">
    <name type="scientific">Methylocaldum marinum</name>
    <dbReference type="NCBI Taxonomy" id="1432792"/>
    <lineage>
        <taxon>Bacteria</taxon>
        <taxon>Pseudomonadati</taxon>
        <taxon>Pseudomonadota</taxon>
        <taxon>Gammaproteobacteria</taxon>
        <taxon>Methylococcales</taxon>
        <taxon>Methylococcaceae</taxon>
        <taxon>Methylocaldum</taxon>
    </lineage>
</organism>
<dbReference type="Proteomes" id="UP000266313">
    <property type="component" value="Chromosome"/>
</dbReference>
<protein>
    <recommendedName>
        <fullName evidence="5">Lysozyme inhibitor LprI N-terminal domain-containing protein</fullName>
    </recommendedName>
</protein>
<evidence type="ECO:0008006" key="5">
    <source>
        <dbReference type="Google" id="ProtNLM"/>
    </source>
</evidence>
<evidence type="ECO:0000313" key="3">
    <source>
        <dbReference type="EMBL" id="BBA33557.1"/>
    </source>
</evidence>
<dbReference type="EMBL" id="AP017928">
    <property type="protein sequence ID" value="BBA33557.1"/>
    <property type="molecule type" value="Genomic_DNA"/>
</dbReference>
<dbReference type="KEGG" id="mmai:sS8_1599"/>
<evidence type="ECO:0000259" key="2">
    <source>
        <dbReference type="Pfam" id="PF09906"/>
    </source>
</evidence>
<gene>
    <name evidence="3" type="ORF">sS8_1599</name>
</gene>
<dbReference type="InterPro" id="IPR009739">
    <property type="entry name" value="LprI-like_N"/>
</dbReference>
<dbReference type="GO" id="GO:0005576">
    <property type="term" value="C:extracellular region"/>
    <property type="evidence" value="ECO:0007669"/>
    <property type="project" value="TreeGrafter"/>
</dbReference>
<dbReference type="InterPro" id="IPR019220">
    <property type="entry name" value="DUF2135"/>
</dbReference>
<evidence type="ECO:0000259" key="1">
    <source>
        <dbReference type="Pfam" id="PF07007"/>
    </source>
</evidence>
<feature type="domain" description="DUF2135" evidence="2">
    <location>
        <begin position="323"/>
        <end position="375"/>
    </location>
</feature>
<dbReference type="PANTHER" id="PTHR37549:SF1">
    <property type="entry name" value="LIPOPROTEIN LPRI"/>
    <property type="match status" value="1"/>
</dbReference>
<dbReference type="RefSeq" id="WP_170160991.1">
    <property type="nucleotide sequence ID" value="NZ_AP017928.1"/>
</dbReference>
<dbReference type="Gene3D" id="1.20.1270.180">
    <property type="match status" value="1"/>
</dbReference>
<evidence type="ECO:0000313" key="4">
    <source>
        <dbReference type="Proteomes" id="UP000266313"/>
    </source>
</evidence>
<keyword evidence="4" id="KW-1185">Reference proteome</keyword>
<dbReference type="PANTHER" id="PTHR37549">
    <property type="entry name" value="LIPOPROTEIN LPRI"/>
    <property type="match status" value="1"/>
</dbReference>
<sequence>MNITLIKDALNKPSPSGRGLSEGPLDQSVAQLASPNWRLNQRILKGGLVLLGGLFATALPAASFDCAKARATVEKLICADTDLSRQDQRLSEVYGKAAERLAEDKTRLKQLGDEQKAWLRQRGRCTDMACLKQVYRTRISELEGRSDRSGSQAGIDLGTPLNGWRNSFDQRVDHSRYFGGMAPAADTEDEENRSNVIRGRIDANGDEPFQLIVNGNPMPLLVENGKFFQPYTFSPGSNTVEIRSPDRRKHVRTQFYEVHQETAHPKMRIILSWDTHAELDLHVITPDGAHCSWNNPVLENGGAIDVDLSRGGYGPKMFVTPTPLAGTYLVYVNYWSDWNAGAEGNPHDGITVAKLTIVTDENTPDEKVRTLMLPLRHPGELVKADSFVYP</sequence>
<accession>A0A250KPQ1</accession>
<reference evidence="3 4" key="1">
    <citation type="submission" date="2016-12" db="EMBL/GenBank/DDBJ databases">
        <title>Genome sequencing of Methylocaldum marinum.</title>
        <authorList>
            <person name="Takeuchi M."/>
            <person name="Kamagata Y."/>
            <person name="Hiraoka S."/>
            <person name="Oshima K."/>
            <person name="Hattori M."/>
            <person name="Iwasaki W."/>
        </authorList>
    </citation>
    <scope>NUCLEOTIDE SEQUENCE [LARGE SCALE GENOMIC DNA]</scope>
    <source>
        <strain evidence="3 4">S8</strain>
    </source>
</reference>
<name>A0A250KPQ1_9GAMM</name>